<keyword evidence="17" id="KW-1185">Reference proteome</keyword>
<dbReference type="PANTHER" id="PTHR12613:SF0">
    <property type="entry name" value="ERO1-LIKE PROTEIN"/>
    <property type="match status" value="1"/>
</dbReference>
<dbReference type="Proteomes" id="UP001642483">
    <property type="component" value="Unassembled WGS sequence"/>
</dbReference>
<keyword evidence="7" id="KW-0732">Signal</keyword>
<evidence type="ECO:0000256" key="6">
    <source>
        <dbReference type="ARBA" id="ARBA00022630"/>
    </source>
</evidence>
<dbReference type="EMBL" id="CAWYQH010000112">
    <property type="protein sequence ID" value="CAK8690083.1"/>
    <property type="molecule type" value="Genomic_DNA"/>
</dbReference>
<comment type="similarity">
    <text evidence="3">Belongs to the EROs family.</text>
</comment>
<evidence type="ECO:0000256" key="9">
    <source>
        <dbReference type="ARBA" id="ARBA00022827"/>
    </source>
</evidence>
<evidence type="ECO:0000256" key="8">
    <source>
        <dbReference type="ARBA" id="ARBA00022824"/>
    </source>
</evidence>
<evidence type="ECO:0000256" key="14">
    <source>
        <dbReference type="ARBA" id="ARBA00023180"/>
    </source>
</evidence>
<comment type="caution">
    <text evidence="16">The sequence shown here is derived from an EMBL/GenBank/DDBJ whole genome shotgun (WGS) entry which is preliminary data.</text>
</comment>
<keyword evidence="9" id="KW-0274">FAD</keyword>
<dbReference type="PANTHER" id="PTHR12613">
    <property type="entry name" value="ERO1-RELATED"/>
    <property type="match status" value="1"/>
</dbReference>
<evidence type="ECO:0000256" key="10">
    <source>
        <dbReference type="ARBA" id="ARBA00022982"/>
    </source>
</evidence>
<evidence type="ECO:0000313" key="17">
    <source>
        <dbReference type="Proteomes" id="UP001642483"/>
    </source>
</evidence>
<gene>
    <name evidence="16" type="ORF">CVLEPA_LOCUS22724</name>
</gene>
<reference evidence="16 17" key="1">
    <citation type="submission" date="2024-02" db="EMBL/GenBank/DDBJ databases">
        <authorList>
            <person name="Daric V."/>
            <person name="Darras S."/>
        </authorList>
    </citation>
    <scope>NUCLEOTIDE SEQUENCE [LARGE SCALE GENOMIC DNA]</scope>
</reference>
<evidence type="ECO:0000256" key="12">
    <source>
        <dbReference type="ARBA" id="ARBA00023136"/>
    </source>
</evidence>
<keyword evidence="14" id="KW-0325">Glycoprotein</keyword>
<evidence type="ECO:0000256" key="1">
    <source>
        <dbReference type="ARBA" id="ARBA00001974"/>
    </source>
</evidence>
<evidence type="ECO:0000256" key="3">
    <source>
        <dbReference type="ARBA" id="ARBA00008277"/>
    </source>
</evidence>
<comment type="subcellular location">
    <subcellularLocation>
        <location evidence="2">Endoplasmic reticulum membrane</location>
        <topology evidence="2">Peripheral membrane protein</topology>
        <orientation evidence="2">Lumenal side</orientation>
    </subcellularLocation>
</comment>
<keyword evidence="15" id="KW-0676">Redox-active center</keyword>
<keyword evidence="5" id="KW-0813">Transport</keyword>
<keyword evidence="8" id="KW-0256">Endoplasmic reticulum</keyword>
<proteinExistence type="inferred from homology"/>
<evidence type="ECO:0000256" key="13">
    <source>
        <dbReference type="ARBA" id="ARBA00023157"/>
    </source>
</evidence>
<accession>A0ABP0GE74</accession>
<evidence type="ECO:0000256" key="5">
    <source>
        <dbReference type="ARBA" id="ARBA00022448"/>
    </source>
</evidence>
<dbReference type="PIRSF" id="PIRSF017205">
    <property type="entry name" value="ERO1"/>
    <property type="match status" value="1"/>
</dbReference>
<dbReference type="SUPFAM" id="SSF110019">
    <property type="entry name" value="ERO1-like"/>
    <property type="match status" value="1"/>
</dbReference>
<protein>
    <submittedName>
        <fullName evidence="16">Uncharacterized protein</fullName>
    </submittedName>
</protein>
<organism evidence="16 17">
    <name type="scientific">Clavelina lepadiformis</name>
    <name type="common">Light-bulb sea squirt</name>
    <name type="synonym">Ascidia lepadiformis</name>
    <dbReference type="NCBI Taxonomy" id="159417"/>
    <lineage>
        <taxon>Eukaryota</taxon>
        <taxon>Metazoa</taxon>
        <taxon>Chordata</taxon>
        <taxon>Tunicata</taxon>
        <taxon>Ascidiacea</taxon>
        <taxon>Aplousobranchia</taxon>
        <taxon>Clavelinidae</taxon>
        <taxon>Clavelina</taxon>
    </lineage>
</organism>
<dbReference type="Pfam" id="PF04137">
    <property type="entry name" value="ERO1"/>
    <property type="match status" value="1"/>
</dbReference>
<keyword evidence="13" id="KW-1015">Disulfide bond</keyword>
<evidence type="ECO:0000256" key="7">
    <source>
        <dbReference type="ARBA" id="ARBA00022729"/>
    </source>
</evidence>
<evidence type="ECO:0000256" key="4">
    <source>
        <dbReference type="ARBA" id="ARBA00011802"/>
    </source>
</evidence>
<keyword evidence="6" id="KW-0285">Flavoprotein</keyword>
<name>A0ABP0GE74_CLALP</name>
<keyword evidence="11" id="KW-0560">Oxidoreductase</keyword>
<evidence type="ECO:0000256" key="2">
    <source>
        <dbReference type="ARBA" id="ARBA00004367"/>
    </source>
</evidence>
<evidence type="ECO:0000256" key="11">
    <source>
        <dbReference type="ARBA" id="ARBA00023002"/>
    </source>
</evidence>
<evidence type="ECO:0000313" key="16">
    <source>
        <dbReference type="EMBL" id="CAK8690083.1"/>
    </source>
</evidence>
<dbReference type="InterPro" id="IPR007266">
    <property type="entry name" value="Ero1"/>
</dbReference>
<keyword evidence="10" id="KW-0249">Electron transport</keyword>
<keyword evidence="12" id="KW-0472">Membrane</keyword>
<dbReference type="InterPro" id="IPR037192">
    <property type="entry name" value="ERO1-like_sf"/>
</dbReference>
<evidence type="ECO:0000256" key="15">
    <source>
        <dbReference type="ARBA" id="ARBA00023284"/>
    </source>
</evidence>
<comment type="cofactor">
    <cofactor evidence="1">
        <name>FAD</name>
        <dbReference type="ChEBI" id="CHEBI:57692"/>
    </cofactor>
</comment>
<comment type="subunit">
    <text evidence="4">May function both as a monomer and a homodimer.</text>
</comment>
<sequence>MCCIAHTTRVKIIISRKMCLKVFRFLQYFYICVGLLSCNAKEDRCFCHLSGQVDDCFCDIETLEQFNNEKVYPLIQDIILKDYFRYYKVNLFKPCKFFDGDVGLCENEACSVKICPEEDLPKGMRNENFNKNCHEKGTLTICDSKKMDLGDVNGTLSNITKDFLSQWDVHDNTIHRFCDLDDETSADLQYVDLVNNPERYTGYKGPMAWRIWKSIYEENCFLPEDSNKKKNVMYAPFSQGENILQVTNGDLQGMCLEKRVFYRVISGLHTSINTHLSMEYLFEDGWGEKKWGPNLQEFQRRFDPSITKGEGTARLKNLYFIFLLELRALSKLYLYFKQESIFLFTGRLKEDKDMKQMLIKLLEVTNNFPMHFDEGVMFKDENAKSLKIEFAQRFLNVTRIIDCVTCEKCRLWGKLQTQGLGTALKILFSGEEISGIDNPPFKLLRQEVVSLVNAFARLSESIKSLEKFRELILLQQRSHSKEEL</sequence>